<feature type="chain" id="PRO_5029908445" evidence="2">
    <location>
        <begin position="20"/>
        <end position="126"/>
    </location>
</feature>
<dbReference type="OMA" id="GKINRGC"/>
<name>A0A7M7FZW4_STRPU</name>
<evidence type="ECO:0000256" key="2">
    <source>
        <dbReference type="SAM" id="SignalP"/>
    </source>
</evidence>
<feature type="signal peptide" evidence="2">
    <location>
        <begin position="1"/>
        <end position="19"/>
    </location>
</feature>
<evidence type="ECO:0000313" key="3">
    <source>
        <dbReference type="EnsemblMetazoa" id="XP_001178402"/>
    </source>
</evidence>
<dbReference type="GeneID" id="752329"/>
<sequence>MAKFLCIVTFLSACVLASALDCYECNDCSSFFTYSSRSETCPEPFLSFGALTEPRCMKQIESDGTIVRSCSDRTTCTTQELINKCSGDEVGCRICCDGNNCNSASFLTVSMATLILSTAFALVRMF</sequence>
<evidence type="ECO:0000256" key="1">
    <source>
        <dbReference type="SAM" id="Phobius"/>
    </source>
</evidence>
<dbReference type="EnsemblMetazoa" id="XM_001178402">
    <property type="protein sequence ID" value="XP_001178402"/>
    <property type="gene ID" value="LOC752329"/>
</dbReference>
<keyword evidence="1" id="KW-0812">Transmembrane</keyword>
<dbReference type="CDD" id="cd00117">
    <property type="entry name" value="TFP"/>
    <property type="match status" value="1"/>
</dbReference>
<dbReference type="SUPFAM" id="SSF57302">
    <property type="entry name" value="Snake toxin-like"/>
    <property type="match status" value="1"/>
</dbReference>
<dbReference type="KEGG" id="spu:752329"/>
<dbReference type="AlphaFoldDB" id="A0A7M7FZW4"/>
<dbReference type="OrthoDB" id="6083863at2759"/>
<dbReference type="Proteomes" id="UP000007110">
    <property type="component" value="Unassembled WGS sequence"/>
</dbReference>
<dbReference type="InterPro" id="IPR045860">
    <property type="entry name" value="Snake_toxin-like_sf"/>
</dbReference>
<organism evidence="3 4">
    <name type="scientific">Strongylocentrotus purpuratus</name>
    <name type="common">Purple sea urchin</name>
    <dbReference type="NCBI Taxonomy" id="7668"/>
    <lineage>
        <taxon>Eukaryota</taxon>
        <taxon>Metazoa</taxon>
        <taxon>Echinodermata</taxon>
        <taxon>Eleutherozoa</taxon>
        <taxon>Echinozoa</taxon>
        <taxon>Echinoidea</taxon>
        <taxon>Euechinoidea</taxon>
        <taxon>Echinacea</taxon>
        <taxon>Camarodonta</taxon>
        <taxon>Echinidea</taxon>
        <taxon>Strongylocentrotidae</taxon>
        <taxon>Strongylocentrotus</taxon>
    </lineage>
</organism>
<evidence type="ECO:0000313" key="4">
    <source>
        <dbReference type="Proteomes" id="UP000007110"/>
    </source>
</evidence>
<dbReference type="RefSeq" id="XP_001178402.3">
    <property type="nucleotide sequence ID" value="XM_001178402.4"/>
</dbReference>
<feature type="transmembrane region" description="Helical" evidence="1">
    <location>
        <begin position="104"/>
        <end position="123"/>
    </location>
</feature>
<reference evidence="3" key="2">
    <citation type="submission" date="2021-01" db="UniProtKB">
        <authorList>
            <consortium name="EnsemblMetazoa"/>
        </authorList>
    </citation>
    <scope>IDENTIFICATION</scope>
</reference>
<accession>A0A7M7FZW4</accession>
<keyword evidence="1" id="KW-0472">Membrane</keyword>
<keyword evidence="1" id="KW-1133">Transmembrane helix</keyword>
<reference evidence="4" key="1">
    <citation type="submission" date="2015-02" db="EMBL/GenBank/DDBJ databases">
        <title>Genome sequencing for Strongylocentrotus purpuratus.</title>
        <authorList>
            <person name="Murali S."/>
            <person name="Liu Y."/>
            <person name="Vee V."/>
            <person name="English A."/>
            <person name="Wang M."/>
            <person name="Skinner E."/>
            <person name="Han Y."/>
            <person name="Muzny D.M."/>
            <person name="Worley K.C."/>
            <person name="Gibbs R.A."/>
        </authorList>
    </citation>
    <scope>NUCLEOTIDE SEQUENCE</scope>
</reference>
<dbReference type="FunCoup" id="A0A7M7FZW4">
    <property type="interactions" value="1"/>
</dbReference>
<keyword evidence="2" id="KW-0732">Signal</keyword>
<dbReference type="InParanoid" id="A0A7M7FZW4"/>
<proteinExistence type="predicted"/>
<keyword evidence="4" id="KW-1185">Reference proteome</keyword>
<protein>
    <submittedName>
        <fullName evidence="3">Uncharacterized protein</fullName>
    </submittedName>
</protein>